<comment type="caution">
    <text evidence="2">The sequence shown here is derived from an EMBL/GenBank/DDBJ whole genome shotgun (WGS) entry which is preliminary data.</text>
</comment>
<dbReference type="AlphaFoldDB" id="A0A9X2B9M9"/>
<keyword evidence="1" id="KW-0812">Transmembrane</keyword>
<evidence type="ECO:0000256" key="1">
    <source>
        <dbReference type="SAM" id="Phobius"/>
    </source>
</evidence>
<evidence type="ECO:0000313" key="2">
    <source>
        <dbReference type="EMBL" id="MCJ8209910.1"/>
    </source>
</evidence>
<evidence type="ECO:0008006" key="4">
    <source>
        <dbReference type="Google" id="ProtNLM"/>
    </source>
</evidence>
<evidence type="ECO:0000313" key="3">
    <source>
        <dbReference type="Proteomes" id="UP001139450"/>
    </source>
</evidence>
<dbReference type="Proteomes" id="UP001139450">
    <property type="component" value="Unassembled WGS sequence"/>
</dbReference>
<gene>
    <name evidence="2" type="ORF">MUY27_09330</name>
</gene>
<accession>A0A9X2B9M9</accession>
<feature type="transmembrane region" description="Helical" evidence="1">
    <location>
        <begin position="122"/>
        <end position="146"/>
    </location>
</feature>
<keyword evidence="1" id="KW-0472">Membrane</keyword>
<keyword evidence="1" id="KW-1133">Transmembrane helix</keyword>
<reference evidence="2" key="1">
    <citation type="submission" date="2022-04" db="EMBL/GenBank/DDBJ databases">
        <title>Mucilaginibacter sp. RS28 isolated from freshwater.</title>
        <authorList>
            <person name="Ko S.-R."/>
        </authorList>
    </citation>
    <scope>NUCLEOTIDE SEQUENCE</scope>
    <source>
        <strain evidence="2">RS28</strain>
    </source>
</reference>
<organism evidence="2 3">
    <name type="scientific">Mucilaginibacter straminoryzae</name>
    <dbReference type="NCBI Taxonomy" id="2932774"/>
    <lineage>
        <taxon>Bacteria</taxon>
        <taxon>Pseudomonadati</taxon>
        <taxon>Bacteroidota</taxon>
        <taxon>Sphingobacteriia</taxon>
        <taxon>Sphingobacteriales</taxon>
        <taxon>Sphingobacteriaceae</taxon>
        <taxon>Mucilaginibacter</taxon>
    </lineage>
</organism>
<dbReference type="RefSeq" id="WP_245129739.1">
    <property type="nucleotide sequence ID" value="NZ_JALJEJ010000003.1"/>
</dbReference>
<feature type="transmembrane region" description="Helical" evidence="1">
    <location>
        <begin position="58"/>
        <end position="79"/>
    </location>
</feature>
<name>A0A9X2B9M9_9SPHI</name>
<keyword evidence="3" id="KW-1185">Reference proteome</keyword>
<proteinExistence type="predicted"/>
<feature type="transmembrane region" description="Helical" evidence="1">
    <location>
        <begin position="91"/>
        <end position="110"/>
    </location>
</feature>
<feature type="transmembrane region" description="Helical" evidence="1">
    <location>
        <begin position="6"/>
        <end position="29"/>
    </location>
</feature>
<protein>
    <recommendedName>
        <fullName evidence="4">DUF1440 domain-containing protein</fullName>
    </recommendedName>
</protein>
<sequence>MAPRKFYPTLLLTFLLAGTMDALAAIIFSRSASPEMIFRFIASGVFGTAAFTGGKSMVALGVLFHYLIAYIYTATGFILYPNIRRVFRNKLLIAFLYGFCIWVIMNYVVLPLSNTPKSHKPLTLYSLAVGLGALVFCIGLPIAVMAGKYYRIGPKKTPALI</sequence>
<dbReference type="EMBL" id="JALJEJ010000003">
    <property type="protein sequence ID" value="MCJ8209910.1"/>
    <property type="molecule type" value="Genomic_DNA"/>
</dbReference>